<dbReference type="Gene3D" id="3.40.50.970">
    <property type="match status" value="1"/>
</dbReference>
<sequence>MSESTAVVPLPYTRAQVGERLGPRGPETMVAALRWMTLGRALDARMQGLQRQGRVGFYGAATGQEAVSVAAGLVSTPDDWI</sequence>
<proteinExistence type="predicted"/>
<dbReference type="InterPro" id="IPR029061">
    <property type="entry name" value="THDP-binding"/>
</dbReference>
<reference evidence="3" key="2">
    <citation type="journal article" date="2014" name="ISME J.">
        <title>Microbial stratification in low pH oxic and suboxic macroscopic growths along an acid mine drainage.</title>
        <authorList>
            <person name="Mendez-Garcia C."/>
            <person name="Mesa V."/>
            <person name="Sprenger R.R."/>
            <person name="Richter M."/>
            <person name="Diez M.S."/>
            <person name="Solano J."/>
            <person name="Bargiela R."/>
            <person name="Golyshina O.V."/>
            <person name="Manteca A."/>
            <person name="Ramos J.L."/>
            <person name="Gallego J.R."/>
            <person name="Llorente I."/>
            <person name="Martins Dos Santos V.A."/>
            <person name="Jensen O.N."/>
            <person name="Pelaez A.I."/>
            <person name="Sanchez J."/>
            <person name="Ferrer M."/>
        </authorList>
    </citation>
    <scope>NUCLEOTIDE SEQUENCE</scope>
</reference>
<gene>
    <name evidence="3" type="ORF">B1B_02956</name>
</gene>
<dbReference type="Pfam" id="PF00676">
    <property type="entry name" value="E1_dh"/>
    <property type="match status" value="1"/>
</dbReference>
<name>T1BZF7_9ZZZZ</name>
<keyword evidence="1 3" id="KW-0560">Oxidoreductase</keyword>
<protein>
    <submittedName>
        <fullName evidence="3">Dehydrogenase, E1 component domain protein</fullName>
        <ecNumber evidence="3">1.2.4.4</ecNumber>
    </submittedName>
</protein>
<dbReference type="GO" id="GO:0003863">
    <property type="term" value="F:branched-chain 2-oxo acid dehydrogenase activity"/>
    <property type="evidence" value="ECO:0007669"/>
    <property type="project" value="UniProtKB-EC"/>
</dbReference>
<feature type="domain" description="Dehydrogenase E1 component" evidence="2">
    <location>
        <begin position="34"/>
        <end position="81"/>
    </location>
</feature>
<dbReference type="EC" id="1.2.4.4" evidence="3"/>
<dbReference type="InterPro" id="IPR001017">
    <property type="entry name" value="DH_E1"/>
</dbReference>
<evidence type="ECO:0000259" key="2">
    <source>
        <dbReference type="Pfam" id="PF00676"/>
    </source>
</evidence>
<dbReference type="AlphaFoldDB" id="T1BZF7"/>
<feature type="non-terminal residue" evidence="3">
    <location>
        <position position="81"/>
    </location>
</feature>
<evidence type="ECO:0000256" key="1">
    <source>
        <dbReference type="ARBA" id="ARBA00023002"/>
    </source>
</evidence>
<dbReference type="SUPFAM" id="SSF52518">
    <property type="entry name" value="Thiamin diphosphate-binding fold (THDP-binding)"/>
    <property type="match status" value="1"/>
</dbReference>
<accession>T1BZF7</accession>
<dbReference type="EMBL" id="AUZY01001781">
    <property type="protein sequence ID" value="EQD73938.1"/>
    <property type="molecule type" value="Genomic_DNA"/>
</dbReference>
<reference evidence="3" key="1">
    <citation type="submission" date="2013-08" db="EMBL/GenBank/DDBJ databases">
        <authorList>
            <person name="Mendez C."/>
            <person name="Richter M."/>
            <person name="Ferrer M."/>
            <person name="Sanchez J."/>
        </authorList>
    </citation>
    <scope>NUCLEOTIDE SEQUENCE</scope>
</reference>
<organism evidence="3">
    <name type="scientific">mine drainage metagenome</name>
    <dbReference type="NCBI Taxonomy" id="410659"/>
    <lineage>
        <taxon>unclassified sequences</taxon>
        <taxon>metagenomes</taxon>
        <taxon>ecological metagenomes</taxon>
    </lineage>
</organism>
<evidence type="ECO:0000313" key="3">
    <source>
        <dbReference type="EMBL" id="EQD73938.1"/>
    </source>
</evidence>
<comment type="caution">
    <text evidence="3">The sequence shown here is derived from an EMBL/GenBank/DDBJ whole genome shotgun (WGS) entry which is preliminary data.</text>
</comment>